<evidence type="ECO:0000256" key="7">
    <source>
        <dbReference type="ARBA" id="ARBA00022989"/>
    </source>
</evidence>
<evidence type="ECO:0000256" key="1">
    <source>
        <dbReference type="ARBA" id="ARBA00004141"/>
    </source>
</evidence>
<feature type="transmembrane region" description="Helical" evidence="13">
    <location>
        <begin position="822"/>
        <end position="845"/>
    </location>
</feature>
<proteinExistence type="inferred from homology"/>
<evidence type="ECO:0000313" key="16">
    <source>
        <dbReference type="Proteomes" id="UP000007148"/>
    </source>
</evidence>
<dbReference type="EMBL" id="CAFZ01000295">
    <property type="protein sequence ID" value="CCA74265.1"/>
    <property type="molecule type" value="Genomic_DNA"/>
</dbReference>
<keyword evidence="4" id="KW-0813">Transport</keyword>
<dbReference type="InterPro" id="IPR045122">
    <property type="entry name" value="Csc1-like"/>
</dbReference>
<dbReference type="SMART" id="SM00397">
    <property type="entry name" value="t_SNARE"/>
    <property type="match status" value="1"/>
</dbReference>
<dbReference type="Pfam" id="PF14703">
    <property type="entry name" value="PHM7_cyt"/>
    <property type="match status" value="1"/>
</dbReference>
<evidence type="ECO:0000256" key="6">
    <source>
        <dbReference type="ARBA" id="ARBA00022927"/>
    </source>
</evidence>
<dbReference type="GO" id="GO:0005227">
    <property type="term" value="F:calcium-activated cation channel activity"/>
    <property type="evidence" value="ECO:0007669"/>
    <property type="project" value="InterPro"/>
</dbReference>
<dbReference type="AlphaFoldDB" id="G4TSH2"/>
<dbReference type="GO" id="GO:0015031">
    <property type="term" value="P:protein transport"/>
    <property type="evidence" value="ECO:0007669"/>
    <property type="project" value="UniProtKB-KW"/>
</dbReference>
<dbReference type="OMA" id="FVQFNHQ"/>
<keyword evidence="9 13" id="KW-0472">Membrane</keyword>
<dbReference type="InterPro" id="IPR003864">
    <property type="entry name" value="CSC1/OSCA1-like_7TM"/>
</dbReference>
<evidence type="ECO:0000256" key="9">
    <source>
        <dbReference type="ARBA" id="ARBA00023136"/>
    </source>
</evidence>
<accession>G4TSH2</accession>
<feature type="transmembrane region" description="Helical" evidence="13">
    <location>
        <begin position="679"/>
        <end position="707"/>
    </location>
</feature>
<dbReference type="SUPFAM" id="SSF47661">
    <property type="entry name" value="t-snare proteins"/>
    <property type="match status" value="1"/>
</dbReference>
<keyword evidence="16" id="KW-1185">Reference proteome</keyword>
<dbReference type="CDD" id="cd21442">
    <property type="entry name" value="SNARE_NTD_STX6-like"/>
    <property type="match status" value="1"/>
</dbReference>
<evidence type="ECO:0000313" key="15">
    <source>
        <dbReference type="EMBL" id="CCA74265.1"/>
    </source>
</evidence>
<dbReference type="Proteomes" id="UP000007148">
    <property type="component" value="Unassembled WGS sequence"/>
</dbReference>
<feature type="region of interest" description="Disordered" evidence="12">
    <location>
        <begin position="1070"/>
        <end position="1104"/>
    </location>
</feature>
<dbReference type="InterPro" id="IPR027815">
    <property type="entry name" value="CSC1/OSCA1-like_cyt"/>
</dbReference>
<evidence type="ECO:0000256" key="12">
    <source>
        <dbReference type="SAM" id="MobiDB-lite"/>
    </source>
</evidence>
<feature type="transmembrane region" description="Helical" evidence="13">
    <location>
        <begin position="212"/>
        <end position="229"/>
    </location>
</feature>
<dbReference type="InParanoid" id="G4TSH2"/>
<dbReference type="PANTHER" id="PTHR13018">
    <property type="entry name" value="PROBABLE MEMBRANE PROTEIN DUF221-RELATED"/>
    <property type="match status" value="1"/>
</dbReference>
<dbReference type="Gene3D" id="1.20.58.90">
    <property type="match status" value="1"/>
</dbReference>
<dbReference type="CDD" id="cd15851">
    <property type="entry name" value="SNARE_Syntaxin6"/>
    <property type="match status" value="1"/>
</dbReference>
<feature type="transmembrane region" description="Helical" evidence="13">
    <location>
        <begin position="728"/>
        <end position="753"/>
    </location>
</feature>
<feature type="transmembrane region" description="Helical" evidence="13">
    <location>
        <begin position="366"/>
        <end position="385"/>
    </location>
</feature>
<feature type="coiled-coil region" evidence="11">
    <location>
        <begin position="38"/>
        <end position="72"/>
    </location>
</feature>
<dbReference type="Pfam" id="PF09177">
    <property type="entry name" value="STX6_10_61_N"/>
    <property type="match status" value="1"/>
</dbReference>
<feature type="region of interest" description="Disordered" evidence="12">
    <location>
        <begin position="958"/>
        <end position="1042"/>
    </location>
</feature>
<dbReference type="SUPFAM" id="SSF58038">
    <property type="entry name" value="SNARE fusion complex"/>
    <property type="match status" value="1"/>
</dbReference>
<feature type="compositionally biased region" description="Acidic residues" evidence="12">
    <location>
        <begin position="961"/>
        <end position="980"/>
    </location>
</feature>
<evidence type="ECO:0000256" key="2">
    <source>
        <dbReference type="ARBA" id="ARBA00007779"/>
    </source>
</evidence>
<evidence type="ECO:0000259" key="14">
    <source>
        <dbReference type="PROSITE" id="PS50192"/>
    </source>
</evidence>
<dbReference type="OrthoDB" id="1076608at2759"/>
<feature type="transmembrane region" description="Helical" evidence="13">
    <location>
        <begin position="851"/>
        <end position="870"/>
    </location>
</feature>
<dbReference type="eggNOG" id="KOG1134">
    <property type="taxonomic scope" value="Eukaryota"/>
</dbReference>
<evidence type="ECO:0000256" key="11">
    <source>
        <dbReference type="SAM" id="Coils"/>
    </source>
</evidence>
<dbReference type="STRING" id="1109443.G4TSH2"/>
<feature type="domain" description="T-SNARE coiled-coil homology" evidence="14">
    <location>
        <begin position="141"/>
        <end position="203"/>
    </location>
</feature>
<dbReference type="PANTHER" id="PTHR13018:SF143">
    <property type="entry name" value="CSC1_OSCA1-LIKE 7TM REGION DOMAIN-CONTAINING PROTEIN"/>
    <property type="match status" value="1"/>
</dbReference>
<dbReference type="InterPro" id="IPR010989">
    <property type="entry name" value="SNARE"/>
</dbReference>
<feature type="transmembrane region" description="Helical" evidence="13">
    <location>
        <begin position="326"/>
        <end position="346"/>
    </location>
</feature>
<dbReference type="GO" id="GO:0005886">
    <property type="term" value="C:plasma membrane"/>
    <property type="evidence" value="ECO:0007669"/>
    <property type="project" value="TreeGrafter"/>
</dbReference>
<name>G4TSH2_SERID</name>
<feature type="coiled-coil region" evidence="11">
    <location>
        <begin position="172"/>
        <end position="199"/>
    </location>
</feature>
<feature type="transmembrane region" description="Helical" evidence="13">
    <location>
        <begin position="773"/>
        <end position="801"/>
    </location>
</feature>
<comment type="caution">
    <text evidence="15">The sequence shown here is derived from an EMBL/GenBank/DDBJ whole genome shotgun (WGS) entry which is preliminary data.</text>
</comment>
<dbReference type="HOGENOM" id="CLU_002458_2_0_1"/>
<evidence type="ECO:0000256" key="13">
    <source>
        <dbReference type="SAM" id="Phobius"/>
    </source>
</evidence>
<dbReference type="Pfam" id="PF12621">
    <property type="entry name" value="PHM7_ext"/>
    <property type="match status" value="1"/>
</dbReference>
<protein>
    <submittedName>
        <fullName evidence="15">Related to RSN1-Overexpression rescues sro7/sop1 in NaCl</fullName>
    </submittedName>
</protein>
<feature type="transmembrane region" description="Helical" evidence="13">
    <location>
        <begin position="916"/>
        <end position="934"/>
    </location>
</feature>
<dbReference type="Pfam" id="PF13967">
    <property type="entry name" value="RSN1_TM"/>
    <property type="match status" value="1"/>
</dbReference>
<reference evidence="15 16" key="1">
    <citation type="journal article" date="2011" name="PLoS Pathog.">
        <title>Endophytic Life Strategies Decoded by Genome and Transcriptome Analyses of the Mutualistic Root Symbiont Piriformospora indica.</title>
        <authorList>
            <person name="Zuccaro A."/>
            <person name="Lahrmann U."/>
            <person name="Guldener U."/>
            <person name="Langen G."/>
            <person name="Pfiffi S."/>
            <person name="Biedenkopf D."/>
            <person name="Wong P."/>
            <person name="Samans B."/>
            <person name="Grimm C."/>
            <person name="Basiewicz M."/>
            <person name="Murat C."/>
            <person name="Martin F."/>
            <person name="Kogel K.H."/>
        </authorList>
    </citation>
    <scope>NUCLEOTIDE SEQUENCE [LARGE SCALE GENOMIC DNA]</scope>
    <source>
        <strain evidence="15 16">DSM 11827</strain>
    </source>
</reference>
<keyword evidence="6" id="KW-0653">Protein transport</keyword>
<feature type="transmembrane region" description="Helical" evidence="13">
    <location>
        <begin position="891"/>
        <end position="910"/>
    </location>
</feature>
<dbReference type="GO" id="GO:0005794">
    <property type="term" value="C:Golgi apparatus"/>
    <property type="evidence" value="ECO:0007669"/>
    <property type="project" value="UniProtKB-SubCell"/>
</dbReference>
<dbReference type="InterPro" id="IPR022257">
    <property type="entry name" value="PHM7_ext"/>
</dbReference>
<comment type="similarity">
    <text evidence="3">Belongs to the syntaxin family.</text>
</comment>
<comment type="similarity">
    <text evidence="2">Belongs to the CSC1 (TC 1.A.17) family.</text>
</comment>
<sequence>MAQDPYVLVQREIQTALDAAEQLRASYARIRSTARGDSEELVVAREELQDALSSLEADLDELEQSVAIVEQSGARMFGITERELITRRRYVSTTRDLLKTMKNEVTSLHSTVAKVHAPANGRSNARPQEDDQSEWARQEQQMLMQEQDRTLETISGTLNTLHLQAGLMGQEISEHNELLGDLENQVDRTESKLARAQKRMDYFLQKAEESRWSIYILIAILMFLVMSDIRDEAKGASTESFTAALIFNAAIFGAEILVFTLVRRRFKAIYEPRTYLTAEGKRQQPLSSSLLGWPLDIWRADHNDIRHHNGMDAFFFVRFLRMMARIFLPIWPLSWAVLMPIDAVSPNNGLTGLDQFTFGNVRSDHRARYAAHALLIWVCTAWILYNIKTEMRNFVTLRQRHLVDPIHSASAQANTILITGVPRKFLDEHAIAQLFAHLPGGVKKVWLNRDLKELPEVYERRLKASNKLESAEIALLKTGLNLNKKANGGNVVPDNHPTPDKEGKTVESATAHPVDTYVPHGERPTHRLPVLGFLPLGKKVDTIDWATKEIVETSDILTKGREQLEAEEGQKGEKYPPLNSVFVLFNQQIAAHLAAQALTHNEPYRMANKYTEVAPADVIWENLGMNPYEARIRQVLSYAATGALVIFWAIPVSFVGIVANVSSLCKYSWLAWVCKMPSSVLGIVQGILPPVALAVLMMLLPIVLRLFGKFEGIPRKTGIELSLMTRFFIFQVVHGFLITTISGSITNAIAQFSSNPTAIPGVLARNLPRSSTFFLTYAILQALSGTAGSLLQAVPLVVYYVKLFILGSTPRSVYSIKYDLRDVFFGTLFPSITLLVVISFGYMIISPIINGLALVAFGLFYFVWKYLFLWQLDQPASGDTGGLFFPKAIQHMFVGLYIQQICLAALFFIAPGGKGAGGSTIALLLLTAFFHAILNNSYGPLVHSLPLTLAHKSYGMPQTGEVDEEIGGNENEDDFDNDAPSDEKTGKKMVPPADGTDQDRAAAATAHSSHIQHNQGPGPSAEYGTSVPVEGKRNEGPTDFNHPCLEPQRVVWIPQDPLGVGELESRHLNEQGVEASTENATMDERGKVDIQGHPPGMDPSTIFA</sequence>
<evidence type="ECO:0000256" key="5">
    <source>
        <dbReference type="ARBA" id="ARBA00022692"/>
    </source>
</evidence>
<keyword evidence="8" id="KW-0333">Golgi apparatus</keyword>
<evidence type="ECO:0000256" key="3">
    <source>
        <dbReference type="ARBA" id="ARBA00009063"/>
    </source>
</evidence>
<feature type="transmembrane region" description="Helical" evidence="13">
    <location>
        <begin position="635"/>
        <end position="659"/>
    </location>
</feature>
<evidence type="ECO:0000256" key="8">
    <source>
        <dbReference type="ARBA" id="ARBA00023034"/>
    </source>
</evidence>
<dbReference type="Pfam" id="PF02714">
    <property type="entry name" value="RSN1_7TM"/>
    <property type="match status" value="1"/>
</dbReference>
<evidence type="ECO:0000256" key="10">
    <source>
        <dbReference type="ARBA" id="ARBA00037801"/>
    </source>
</evidence>
<evidence type="ECO:0000256" key="4">
    <source>
        <dbReference type="ARBA" id="ARBA00022448"/>
    </source>
</evidence>
<feature type="transmembrane region" description="Helical" evidence="13">
    <location>
        <begin position="241"/>
        <end position="262"/>
    </location>
</feature>
<keyword evidence="5 13" id="KW-0812">Transmembrane</keyword>
<dbReference type="GO" id="GO:0048193">
    <property type="term" value="P:Golgi vesicle transport"/>
    <property type="evidence" value="ECO:0007669"/>
    <property type="project" value="InterPro"/>
</dbReference>
<dbReference type="InterPro" id="IPR000727">
    <property type="entry name" value="T_SNARE_dom"/>
</dbReference>
<keyword evidence="7 13" id="KW-1133">Transmembrane helix</keyword>
<dbReference type="FunFam" id="1.20.58.90:FF:000004">
    <property type="entry name" value="Syntaxin 10"/>
    <property type="match status" value="1"/>
</dbReference>
<keyword evidence="11" id="KW-0175">Coiled coil</keyword>
<dbReference type="Gene3D" id="1.20.5.110">
    <property type="match status" value="1"/>
</dbReference>
<dbReference type="InterPro" id="IPR015260">
    <property type="entry name" value="Syntaxin-6/10/61_N"/>
</dbReference>
<gene>
    <name evidence="15" type="ORF">PIIN_08218</name>
</gene>
<feature type="compositionally biased region" description="Polar residues" evidence="12">
    <location>
        <begin position="1006"/>
        <end position="1017"/>
    </location>
</feature>
<dbReference type="InterPro" id="IPR032880">
    <property type="entry name" value="CSC1/OSCA1-like_N"/>
</dbReference>
<dbReference type="eggNOG" id="KOG3202">
    <property type="taxonomic scope" value="Eukaryota"/>
</dbReference>
<feature type="region of interest" description="Disordered" evidence="12">
    <location>
        <begin position="486"/>
        <end position="506"/>
    </location>
</feature>
<comment type="subcellular location">
    <subcellularLocation>
        <location evidence="10">Golgi apparatus</location>
        <location evidence="10">trans-Golgi network membrane</location>
        <topology evidence="10">Single-pass type IV membrane protein</topology>
    </subcellularLocation>
    <subcellularLocation>
        <location evidence="1">Membrane</location>
        <topology evidence="1">Multi-pass membrane protein</topology>
    </subcellularLocation>
</comment>
<dbReference type="PROSITE" id="PS50192">
    <property type="entry name" value="T_SNARE"/>
    <property type="match status" value="1"/>
</dbReference>
<dbReference type="FunCoup" id="G4TSH2">
    <property type="interactions" value="55"/>
</dbReference>
<organism evidence="15 16">
    <name type="scientific">Serendipita indica (strain DSM 11827)</name>
    <name type="common">Root endophyte fungus</name>
    <name type="synonym">Piriformospora indica</name>
    <dbReference type="NCBI Taxonomy" id="1109443"/>
    <lineage>
        <taxon>Eukaryota</taxon>
        <taxon>Fungi</taxon>
        <taxon>Dikarya</taxon>
        <taxon>Basidiomycota</taxon>
        <taxon>Agaricomycotina</taxon>
        <taxon>Agaricomycetes</taxon>
        <taxon>Sebacinales</taxon>
        <taxon>Serendipitaceae</taxon>
        <taxon>Serendipita</taxon>
    </lineage>
</organism>